<protein>
    <submittedName>
        <fullName evidence="1">Thiamine biosynthesis protein ThiS</fullName>
    </submittedName>
</protein>
<dbReference type="NCBIfam" id="TIGR01683">
    <property type="entry name" value="thiS"/>
    <property type="match status" value="1"/>
</dbReference>
<sequence>MKITYNGELLDISTPNLEALILQQAGTDQGVAVALDGAVVPRSRWASTEVPEGARVDALTAVQGG</sequence>
<dbReference type="AlphaFoldDB" id="A0A2A8D5C7"/>
<dbReference type="InterPro" id="IPR016155">
    <property type="entry name" value="Mopterin_synth/thiamin_S_b"/>
</dbReference>
<dbReference type="InterPro" id="IPR010035">
    <property type="entry name" value="Thi_S"/>
</dbReference>
<keyword evidence="2" id="KW-1185">Reference proteome</keyword>
<organism evidence="1 2">
    <name type="scientific">Rothia dentocariosa</name>
    <dbReference type="NCBI Taxonomy" id="2047"/>
    <lineage>
        <taxon>Bacteria</taxon>
        <taxon>Bacillati</taxon>
        <taxon>Actinomycetota</taxon>
        <taxon>Actinomycetes</taxon>
        <taxon>Micrococcales</taxon>
        <taxon>Micrococcaceae</taxon>
        <taxon>Rothia</taxon>
    </lineage>
</organism>
<dbReference type="RefSeq" id="WP_006888800.1">
    <property type="nucleotide sequence ID" value="NZ_CAKARO010000083.1"/>
</dbReference>
<dbReference type="InterPro" id="IPR003749">
    <property type="entry name" value="ThiS/MoaD-like"/>
</dbReference>
<dbReference type="EMBL" id="PDEV01000002">
    <property type="protein sequence ID" value="PEN16155.1"/>
    <property type="molecule type" value="Genomic_DNA"/>
</dbReference>
<dbReference type="Gene3D" id="3.10.20.30">
    <property type="match status" value="1"/>
</dbReference>
<dbReference type="CDD" id="cd00565">
    <property type="entry name" value="Ubl_ThiS"/>
    <property type="match status" value="1"/>
</dbReference>
<proteinExistence type="predicted"/>
<dbReference type="Proteomes" id="UP000219947">
    <property type="component" value="Unassembled WGS sequence"/>
</dbReference>
<dbReference type="GeneID" id="29743414"/>
<gene>
    <name evidence="1" type="primary">thiS</name>
    <name evidence="1" type="ORF">CRM92_05515</name>
</gene>
<dbReference type="PANTHER" id="PTHR34472">
    <property type="entry name" value="SULFUR CARRIER PROTEIN THIS"/>
    <property type="match status" value="1"/>
</dbReference>
<evidence type="ECO:0000313" key="1">
    <source>
        <dbReference type="EMBL" id="PEN16155.1"/>
    </source>
</evidence>
<dbReference type="Pfam" id="PF02597">
    <property type="entry name" value="ThiS"/>
    <property type="match status" value="1"/>
</dbReference>
<dbReference type="PANTHER" id="PTHR34472:SF1">
    <property type="entry name" value="SULFUR CARRIER PROTEIN THIS"/>
    <property type="match status" value="1"/>
</dbReference>
<reference evidence="1" key="1">
    <citation type="submission" date="2017-10" db="EMBL/GenBank/DDBJ databases">
        <title>Kefir isolates.</title>
        <authorList>
            <person name="Kim Y."/>
            <person name="Blasche S."/>
        </authorList>
    </citation>
    <scope>NUCLEOTIDE SEQUENCE [LARGE SCALE GENOMIC DNA]</scope>
    <source>
        <strain evidence="1">OG2-2</strain>
    </source>
</reference>
<accession>A0A2A8D5C7</accession>
<dbReference type="SUPFAM" id="SSF54285">
    <property type="entry name" value="MoaD/ThiS"/>
    <property type="match status" value="1"/>
</dbReference>
<name>A0A2A8D5C7_9MICC</name>
<evidence type="ECO:0000313" key="2">
    <source>
        <dbReference type="Proteomes" id="UP000219947"/>
    </source>
</evidence>
<dbReference type="InterPro" id="IPR012675">
    <property type="entry name" value="Beta-grasp_dom_sf"/>
</dbReference>
<comment type="caution">
    <text evidence="1">The sequence shown here is derived from an EMBL/GenBank/DDBJ whole genome shotgun (WGS) entry which is preliminary data.</text>
</comment>